<dbReference type="InterPro" id="IPR058647">
    <property type="entry name" value="BSH_CzcB-like"/>
</dbReference>
<dbReference type="EMBL" id="ADLD01000009">
    <property type="protein sequence ID" value="EHB92486.1"/>
    <property type="molecule type" value="Genomic_DNA"/>
</dbReference>
<dbReference type="PATRIC" id="fig|742725.3.peg.744"/>
<dbReference type="SUPFAM" id="SSF111369">
    <property type="entry name" value="HlyD-like secretion proteins"/>
    <property type="match status" value="1"/>
</dbReference>
<protein>
    <recommendedName>
        <fullName evidence="4">CzcB-like barrel-sandwich hybrid domain-containing protein</fullName>
    </recommendedName>
</protein>
<gene>
    <name evidence="5" type="ORF">HMPREF9450_00690</name>
</gene>
<dbReference type="STRING" id="742725.HMPREF9450_00690"/>
<dbReference type="PANTHER" id="PTHR32347:SF23">
    <property type="entry name" value="BLL5650 PROTEIN"/>
    <property type="match status" value="1"/>
</dbReference>
<dbReference type="PROSITE" id="PS51257">
    <property type="entry name" value="PROKAR_LIPOPROTEIN"/>
    <property type="match status" value="1"/>
</dbReference>
<evidence type="ECO:0000313" key="5">
    <source>
        <dbReference type="EMBL" id="EHB92486.1"/>
    </source>
</evidence>
<dbReference type="OrthoDB" id="9778236at2"/>
<dbReference type="AlphaFoldDB" id="G5H7N7"/>
<dbReference type="GeneID" id="92816301"/>
<evidence type="ECO:0000256" key="3">
    <source>
        <dbReference type="SAM" id="Coils"/>
    </source>
</evidence>
<evidence type="ECO:0000256" key="2">
    <source>
        <dbReference type="ARBA" id="ARBA00023054"/>
    </source>
</evidence>
<dbReference type="InterPro" id="IPR050465">
    <property type="entry name" value="UPF0194_transport"/>
</dbReference>
<dbReference type="PANTHER" id="PTHR32347">
    <property type="entry name" value="EFFLUX SYSTEM COMPONENT YKNX-RELATED"/>
    <property type="match status" value="1"/>
</dbReference>
<dbReference type="eggNOG" id="COG0845">
    <property type="taxonomic scope" value="Bacteria"/>
</dbReference>
<reference evidence="5 6" key="1">
    <citation type="submission" date="2011-08" db="EMBL/GenBank/DDBJ databases">
        <title>The Genome Sequence of Alistipes indistinctus YIT 12060.</title>
        <authorList>
            <consortium name="The Broad Institute Genome Sequencing Platform"/>
            <person name="Earl A."/>
            <person name="Ward D."/>
            <person name="Feldgarden M."/>
            <person name="Gevers D."/>
            <person name="Morotomi M."/>
            <person name="Young S.K."/>
            <person name="Zeng Q."/>
            <person name="Gargeya S."/>
            <person name="Fitzgerald M."/>
            <person name="Haas B."/>
            <person name="Abouelleil A."/>
            <person name="Alvarado L."/>
            <person name="Arachchi H.M."/>
            <person name="Berlin A."/>
            <person name="Brown A."/>
            <person name="Chapman S.B."/>
            <person name="Chen Z."/>
            <person name="Dunbar C."/>
            <person name="Freedman E."/>
            <person name="Gearin G."/>
            <person name="Gellesch M."/>
            <person name="Goldberg J."/>
            <person name="Griggs A."/>
            <person name="Gujja S."/>
            <person name="Heiman D."/>
            <person name="Howarth C."/>
            <person name="Larson L."/>
            <person name="Lui A."/>
            <person name="MacDonald P.J.P."/>
            <person name="Montmayeur A."/>
            <person name="Murphy C."/>
            <person name="Neiman D."/>
            <person name="Pearson M."/>
            <person name="Priest M."/>
            <person name="Roberts A."/>
            <person name="Saif S."/>
            <person name="Shea T."/>
            <person name="Shenoy N."/>
            <person name="Sisk P."/>
            <person name="Stolte C."/>
            <person name="Sykes S."/>
            <person name="Wortman J."/>
            <person name="Nusbaum C."/>
            <person name="Birren B."/>
        </authorList>
    </citation>
    <scope>NUCLEOTIDE SEQUENCE [LARGE SCALE GENOMIC DNA]</scope>
    <source>
        <strain evidence="5 6">YIT 12060</strain>
    </source>
</reference>
<evidence type="ECO:0000313" key="6">
    <source>
        <dbReference type="Proteomes" id="UP000006008"/>
    </source>
</evidence>
<dbReference type="Pfam" id="PF25973">
    <property type="entry name" value="BSH_CzcB"/>
    <property type="match status" value="1"/>
</dbReference>
<dbReference type="HOGENOM" id="CLU_018816_6_3_10"/>
<accession>G5H7N7</accession>
<feature type="coiled-coil region" evidence="3">
    <location>
        <begin position="118"/>
        <end position="145"/>
    </location>
</feature>
<dbReference type="RefSeq" id="WP_009133496.1">
    <property type="nucleotide sequence ID" value="NZ_CP102250.1"/>
</dbReference>
<dbReference type="Gene3D" id="2.40.30.170">
    <property type="match status" value="1"/>
</dbReference>
<sequence>MKTTALIALALLAAACSNRNGDYDASGTFEATEVIVSAEGNGRIERFDVEEGQRLTAGEVVGSIDSIQLYLKKLQLEKSIGATQSRRQDIAKQIAATLEQIDKQKLEQRRVQNLIRSNAANTKQLDDINSQLAVLEKQLAAQRSTLENNNRGVSEESSGLEIQIAQVEDQLGKCRIKSPISGTVLTKYAERGEVTAQGKPLFKIADTDSMKLRAYISSGQLTELKLGDPARVFADAGDKESRQYEGRVIWIADKAEFTPKTIQTRDERANLVYAVKIAVPNDGLLKIGMYADVKFGK</sequence>
<feature type="domain" description="CzcB-like barrel-sandwich hybrid" evidence="4">
    <location>
        <begin position="34"/>
        <end position="206"/>
    </location>
</feature>
<evidence type="ECO:0000256" key="1">
    <source>
        <dbReference type="ARBA" id="ARBA00004196"/>
    </source>
</evidence>
<keyword evidence="6" id="KW-1185">Reference proteome</keyword>
<comment type="subcellular location">
    <subcellularLocation>
        <location evidence="1">Cell envelope</location>
    </subcellularLocation>
</comment>
<comment type="caution">
    <text evidence="5">The sequence shown here is derived from an EMBL/GenBank/DDBJ whole genome shotgun (WGS) entry which is preliminary data.</text>
</comment>
<organism evidence="5 6">
    <name type="scientific">Alistipes indistinctus YIT 12060</name>
    <dbReference type="NCBI Taxonomy" id="742725"/>
    <lineage>
        <taxon>Bacteria</taxon>
        <taxon>Pseudomonadati</taxon>
        <taxon>Bacteroidota</taxon>
        <taxon>Bacteroidia</taxon>
        <taxon>Bacteroidales</taxon>
        <taxon>Rikenellaceae</taxon>
        <taxon>Alistipes</taxon>
    </lineage>
</organism>
<dbReference type="GO" id="GO:0030313">
    <property type="term" value="C:cell envelope"/>
    <property type="evidence" value="ECO:0007669"/>
    <property type="project" value="UniProtKB-SubCell"/>
</dbReference>
<dbReference type="Proteomes" id="UP000006008">
    <property type="component" value="Unassembled WGS sequence"/>
</dbReference>
<dbReference type="Gene3D" id="2.40.50.100">
    <property type="match status" value="1"/>
</dbReference>
<proteinExistence type="predicted"/>
<keyword evidence="2 3" id="KW-0175">Coiled coil</keyword>
<name>G5H7N7_9BACT</name>
<evidence type="ECO:0000259" key="4">
    <source>
        <dbReference type="Pfam" id="PF25973"/>
    </source>
</evidence>